<reference evidence="2 3" key="1">
    <citation type="submission" date="2018-05" db="EMBL/GenBank/DDBJ databases">
        <title>Draft genome of Methanospirillum stamsii Pt1.</title>
        <authorList>
            <person name="Dueholm M.S."/>
            <person name="Nielsen P.H."/>
            <person name="Bakmann L.F."/>
            <person name="Otzen D.E."/>
        </authorList>
    </citation>
    <scope>NUCLEOTIDE SEQUENCE [LARGE SCALE GENOMIC DNA]</scope>
    <source>
        <strain evidence="2 3">Pt1</strain>
    </source>
</reference>
<evidence type="ECO:0000313" key="3">
    <source>
        <dbReference type="Proteomes" id="UP000245934"/>
    </source>
</evidence>
<protein>
    <submittedName>
        <fullName evidence="2">ABC transporter permease</fullName>
    </submittedName>
</protein>
<comment type="caution">
    <text evidence="2">The sequence shown here is derived from an EMBL/GenBank/DDBJ whole genome shotgun (WGS) entry which is preliminary data.</text>
</comment>
<feature type="transmembrane region" description="Helical" evidence="1">
    <location>
        <begin position="47"/>
        <end position="75"/>
    </location>
</feature>
<gene>
    <name evidence="2" type="ORF">DLD82_03245</name>
</gene>
<keyword evidence="1" id="KW-0812">Transmembrane</keyword>
<name>A0A2V2NJU6_9EURY</name>
<dbReference type="RefSeq" id="WP_109939678.1">
    <property type="nucleotide sequence ID" value="NZ_CP176366.1"/>
</dbReference>
<dbReference type="GeneID" id="97609375"/>
<keyword evidence="1" id="KW-0472">Membrane</keyword>
<dbReference type="EMBL" id="QGMZ01000008">
    <property type="protein sequence ID" value="PWR75613.1"/>
    <property type="molecule type" value="Genomic_DNA"/>
</dbReference>
<evidence type="ECO:0000256" key="1">
    <source>
        <dbReference type="SAM" id="Phobius"/>
    </source>
</evidence>
<dbReference type="AlphaFoldDB" id="A0A2V2NJU6"/>
<accession>A0A2V2NJU6</accession>
<feature type="transmembrane region" description="Helical" evidence="1">
    <location>
        <begin position="7"/>
        <end position="27"/>
    </location>
</feature>
<proteinExistence type="predicted"/>
<dbReference type="OrthoDB" id="148043at2157"/>
<evidence type="ECO:0000313" key="2">
    <source>
        <dbReference type="EMBL" id="PWR75613.1"/>
    </source>
</evidence>
<keyword evidence="3" id="KW-1185">Reference proteome</keyword>
<sequence>MTILFPISLFGAIVCIFLWLRDIRIWARSGLPGYRNAAKKGVLQTALATAGAGIVWFWPDVSILGTGIVLLGLYLQGKEVREKIWTNEPAINRFFGSVPRNNSKR</sequence>
<dbReference type="Proteomes" id="UP000245934">
    <property type="component" value="Unassembled WGS sequence"/>
</dbReference>
<keyword evidence="1" id="KW-1133">Transmembrane helix</keyword>
<organism evidence="2 3">
    <name type="scientific">Methanospirillum stamsii</name>
    <dbReference type="NCBI Taxonomy" id="1277351"/>
    <lineage>
        <taxon>Archaea</taxon>
        <taxon>Methanobacteriati</taxon>
        <taxon>Methanobacteriota</taxon>
        <taxon>Stenosarchaea group</taxon>
        <taxon>Methanomicrobia</taxon>
        <taxon>Methanomicrobiales</taxon>
        <taxon>Methanospirillaceae</taxon>
        <taxon>Methanospirillum</taxon>
    </lineage>
</organism>